<dbReference type="Ensembl" id="ENSEBUT00000006789.1">
    <property type="protein sequence ID" value="ENSEBUP00000006334.1"/>
    <property type="gene ID" value="ENSEBUG00000004208.1"/>
</dbReference>
<dbReference type="InterPro" id="IPR035892">
    <property type="entry name" value="C2_domain_sf"/>
</dbReference>
<feature type="domain" description="C2" evidence="14">
    <location>
        <begin position="318"/>
        <end position="446"/>
    </location>
</feature>
<organism evidence="15 16">
    <name type="scientific">Eptatretus burgeri</name>
    <name type="common">Inshore hagfish</name>
    <dbReference type="NCBI Taxonomy" id="7764"/>
    <lineage>
        <taxon>Eukaryota</taxon>
        <taxon>Metazoa</taxon>
        <taxon>Chordata</taxon>
        <taxon>Craniata</taxon>
        <taxon>Vertebrata</taxon>
        <taxon>Cyclostomata</taxon>
        <taxon>Myxini</taxon>
        <taxon>Myxiniformes</taxon>
        <taxon>Myxinidae</taxon>
        <taxon>Eptatretinae</taxon>
        <taxon>Eptatretus</taxon>
    </lineage>
</organism>
<evidence type="ECO:0000256" key="5">
    <source>
        <dbReference type="ARBA" id="ARBA00022723"/>
    </source>
</evidence>
<dbReference type="GO" id="GO:0048791">
    <property type="term" value="P:calcium ion-regulated exocytosis of neurotransmitter"/>
    <property type="evidence" value="ECO:0007669"/>
    <property type="project" value="TreeGrafter"/>
</dbReference>
<dbReference type="PROSITE" id="PS50004">
    <property type="entry name" value="C2"/>
    <property type="match status" value="2"/>
</dbReference>
<dbReference type="GO" id="GO:0006906">
    <property type="term" value="P:vesicle fusion"/>
    <property type="evidence" value="ECO:0007669"/>
    <property type="project" value="TreeGrafter"/>
</dbReference>
<keyword evidence="3" id="KW-0597">Phosphoprotein</keyword>
<comment type="similarity">
    <text evidence="2">Belongs to the synaptotagmin family.</text>
</comment>
<dbReference type="SUPFAM" id="SSF49562">
    <property type="entry name" value="C2 domain (Calcium/lipid-binding domain, CaLB)"/>
    <property type="match status" value="2"/>
</dbReference>
<evidence type="ECO:0000256" key="12">
    <source>
        <dbReference type="SAM" id="MobiDB-lite"/>
    </source>
</evidence>
<comment type="subcellular location">
    <subcellularLocation>
        <location evidence="1">Cytoplasmic vesicle membrane</location>
    </subcellularLocation>
    <subcellularLocation>
        <location evidence="11">Endomembrane system</location>
        <topology evidence="11">Single-pass membrane protein</topology>
    </subcellularLocation>
</comment>
<keyword evidence="5" id="KW-0479">Metal-binding</keyword>
<evidence type="ECO:0000256" key="3">
    <source>
        <dbReference type="ARBA" id="ARBA00022553"/>
    </source>
</evidence>
<evidence type="ECO:0000256" key="8">
    <source>
        <dbReference type="ARBA" id="ARBA00022989"/>
    </source>
</evidence>
<evidence type="ECO:0000256" key="13">
    <source>
        <dbReference type="SAM" id="Phobius"/>
    </source>
</evidence>
<evidence type="ECO:0000313" key="16">
    <source>
        <dbReference type="Proteomes" id="UP000694388"/>
    </source>
</evidence>
<feature type="transmembrane region" description="Helical" evidence="13">
    <location>
        <begin position="12"/>
        <end position="37"/>
    </location>
</feature>
<dbReference type="Pfam" id="PF00168">
    <property type="entry name" value="C2"/>
    <property type="match status" value="2"/>
</dbReference>
<reference evidence="15" key="2">
    <citation type="submission" date="2025-09" db="UniProtKB">
        <authorList>
            <consortium name="Ensembl"/>
        </authorList>
    </citation>
    <scope>IDENTIFICATION</scope>
</reference>
<dbReference type="GO" id="GO:0098793">
    <property type="term" value="C:presynapse"/>
    <property type="evidence" value="ECO:0007669"/>
    <property type="project" value="GOC"/>
</dbReference>
<dbReference type="PRINTS" id="PR00360">
    <property type="entry name" value="C2DOMAIN"/>
</dbReference>
<keyword evidence="10" id="KW-0968">Cytoplasmic vesicle</keyword>
<dbReference type="GO" id="GO:0030276">
    <property type="term" value="F:clathrin binding"/>
    <property type="evidence" value="ECO:0007669"/>
    <property type="project" value="TreeGrafter"/>
</dbReference>
<dbReference type="Gene3D" id="2.60.40.150">
    <property type="entry name" value="C2 domain"/>
    <property type="match status" value="2"/>
</dbReference>
<evidence type="ECO:0000259" key="14">
    <source>
        <dbReference type="PROSITE" id="PS50004"/>
    </source>
</evidence>
<evidence type="ECO:0000256" key="10">
    <source>
        <dbReference type="ARBA" id="ARBA00023329"/>
    </source>
</evidence>
<dbReference type="GO" id="GO:0005509">
    <property type="term" value="F:calcium ion binding"/>
    <property type="evidence" value="ECO:0007669"/>
    <property type="project" value="TreeGrafter"/>
</dbReference>
<evidence type="ECO:0000256" key="6">
    <source>
        <dbReference type="ARBA" id="ARBA00022737"/>
    </source>
</evidence>
<dbReference type="FunFam" id="2.60.40.150:FF:000051">
    <property type="entry name" value="Synaptotagmin 11"/>
    <property type="match status" value="1"/>
</dbReference>
<evidence type="ECO:0000313" key="15">
    <source>
        <dbReference type="Ensembl" id="ENSEBUP00000006334.1"/>
    </source>
</evidence>
<evidence type="ECO:0000256" key="11">
    <source>
        <dbReference type="ARBA" id="ARBA00037847"/>
    </source>
</evidence>
<dbReference type="CDD" id="cd08388">
    <property type="entry name" value="C2A_Synaptotagmin-4-11"/>
    <property type="match status" value="1"/>
</dbReference>
<dbReference type="GO" id="GO:0001786">
    <property type="term" value="F:phosphatidylserine binding"/>
    <property type="evidence" value="ECO:0007669"/>
    <property type="project" value="TreeGrafter"/>
</dbReference>
<keyword evidence="9 13" id="KW-0472">Membrane</keyword>
<dbReference type="InterPro" id="IPR001565">
    <property type="entry name" value="Synaptotagmin"/>
</dbReference>
<feature type="region of interest" description="Disordered" evidence="12">
    <location>
        <begin position="146"/>
        <end position="178"/>
    </location>
</feature>
<feature type="domain" description="C2" evidence="14">
    <location>
        <begin position="184"/>
        <end position="306"/>
    </location>
</feature>
<dbReference type="GeneTree" id="ENSGT00940000159026"/>
<keyword evidence="7" id="KW-0106">Calcium</keyword>
<dbReference type="GO" id="GO:0005544">
    <property type="term" value="F:calcium-dependent phospholipid binding"/>
    <property type="evidence" value="ECO:0007669"/>
    <property type="project" value="TreeGrafter"/>
</dbReference>
<dbReference type="PRINTS" id="PR00399">
    <property type="entry name" value="SYNAPTOTAGMN"/>
</dbReference>
<dbReference type="InterPro" id="IPR000008">
    <property type="entry name" value="C2_dom"/>
</dbReference>
<dbReference type="GO" id="GO:0030659">
    <property type="term" value="C:cytoplasmic vesicle membrane"/>
    <property type="evidence" value="ECO:0007669"/>
    <property type="project" value="UniProtKB-SubCell"/>
</dbReference>
<dbReference type="SMART" id="SM00239">
    <property type="entry name" value="C2"/>
    <property type="match status" value="2"/>
</dbReference>
<evidence type="ECO:0000256" key="4">
    <source>
        <dbReference type="ARBA" id="ARBA00022692"/>
    </source>
</evidence>
<dbReference type="AlphaFoldDB" id="A0A8C4NIA0"/>
<dbReference type="GO" id="GO:0000149">
    <property type="term" value="F:SNARE binding"/>
    <property type="evidence" value="ECO:0007669"/>
    <property type="project" value="TreeGrafter"/>
</dbReference>
<protein>
    <submittedName>
        <fullName evidence="15">Synaptotagmin IV</fullName>
    </submittedName>
</protein>
<keyword evidence="6" id="KW-0677">Repeat</keyword>
<dbReference type="FunFam" id="2.60.40.150:FF:000039">
    <property type="entry name" value="Synaptotagmin 11"/>
    <property type="match status" value="1"/>
</dbReference>
<keyword evidence="8 13" id="KW-1133">Transmembrane helix</keyword>
<dbReference type="GO" id="GO:0005886">
    <property type="term" value="C:plasma membrane"/>
    <property type="evidence" value="ECO:0007669"/>
    <property type="project" value="TreeGrafter"/>
</dbReference>
<dbReference type="GO" id="GO:0030424">
    <property type="term" value="C:axon"/>
    <property type="evidence" value="ECO:0007669"/>
    <property type="project" value="TreeGrafter"/>
</dbReference>
<dbReference type="CDD" id="cd08404">
    <property type="entry name" value="C2B_Synaptotagmin-4"/>
    <property type="match status" value="1"/>
</dbReference>
<evidence type="ECO:0000256" key="1">
    <source>
        <dbReference type="ARBA" id="ARBA00004156"/>
    </source>
</evidence>
<evidence type="ECO:0000256" key="9">
    <source>
        <dbReference type="ARBA" id="ARBA00023136"/>
    </source>
</evidence>
<dbReference type="GO" id="GO:1903531">
    <property type="term" value="P:negative regulation of secretion by cell"/>
    <property type="evidence" value="ECO:0007669"/>
    <property type="project" value="UniProtKB-ARBA"/>
</dbReference>
<sequence length="451" mass="50222">MEIAVTKSSFDIPPIAMALIAVTLLIVTASASVFTWICCQRRACRSAEPLMGKLIHIFRGLSVFSDEATKRKCFKGYCEPEHQREAVAVNQPTLSPGIELSKPCQLTLVSPDGNQNTIRSWPDIEPSCSHQGDQETPVVTTGIVASPESSAESYSSSSTREGSLCASKSPSPGSWPDANSPEVNLGTLLFAAEYDFHKQAFVVTIQEARGLPIMDEQTSSSDPYVKMTILPEKKHKVKTRVMRKTLDPAFDETFTFYGISFNQLQDLALHFLVFSFDRYSRDDVVGEVLVPLAGIDLGVDKVFLSREITKRNVQRSVGRGELLVSLCLYPTASRLTVVVLKARHLPKTDIAGLSDPYVKINIYCGKHRVAKKKTHVKRRTLNPVFNESYAVELPAEGFSDVSVEFVVVDFDRTTKDEVIGRLLLGTDCEHWRELCQHPRRQVAKWHPLSEC</sequence>
<feature type="compositionally biased region" description="Low complexity" evidence="12">
    <location>
        <begin position="146"/>
        <end position="163"/>
    </location>
</feature>
<evidence type="ECO:0000256" key="7">
    <source>
        <dbReference type="ARBA" id="ARBA00022837"/>
    </source>
</evidence>
<dbReference type="GO" id="GO:0070382">
    <property type="term" value="C:exocytic vesicle"/>
    <property type="evidence" value="ECO:0007669"/>
    <property type="project" value="TreeGrafter"/>
</dbReference>
<reference evidence="15" key="1">
    <citation type="submission" date="2025-08" db="UniProtKB">
        <authorList>
            <consortium name="Ensembl"/>
        </authorList>
    </citation>
    <scope>IDENTIFICATION</scope>
</reference>
<proteinExistence type="inferred from homology"/>
<evidence type="ECO:0000256" key="2">
    <source>
        <dbReference type="ARBA" id="ARBA00006996"/>
    </source>
</evidence>
<dbReference type="PANTHER" id="PTHR10024">
    <property type="entry name" value="SYNAPTOTAGMIN"/>
    <property type="match status" value="1"/>
</dbReference>
<name>A0A8C4NIA0_EPTBU</name>
<dbReference type="PANTHER" id="PTHR10024:SF369">
    <property type="entry name" value="FI18813P1"/>
    <property type="match status" value="1"/>
</dbReference>
<keyword evidence="4 13" id="KW-0812">Transmembrane</keyword>
<dbReference type="Proteomes" id="UP000694388">
    <property type="component" value="Unplaced"/>
</dbReference>
<accession>A0A8C4NIA0</accession>
<keyword evidence="16" id="KW-1185">Reference proteome</keyword>